<dbReference type="Gene3D" id="1.20.1250.20">
    <property type="entry name" value="MFS general substrate transporter like domains"/>
    <property type="match status" value="2"/>
</dbReference>
<feature type="transmembrane region" description="Helical" evidence="7">
    <location>
        <begin position="375"/>
        <end position="391"/>
    </location>
</feature>
<dbReference type="InterPro" id="IPR050171">
    <property type="entry name" value="MFS_Transporters"/>
</dbReference>
<keyword evidence="10" id="KW-1185">Reference proteome</keyword>
<feature type="transmembrane region" description="Helical" evidence="7">
    <location>
        <begin position="151"/>
        <end position="171"/>
    </location>
</feature>
<proteinExistence type="predicted"/>
<feature type="transmembrane region" description="Helical" evidence="7">
    <location>
        <begin position="306"/>
        <end position="325"/>
    </location>
</feature>
<comment type="subcellular location">
    <subcellularLocation>
        <location evidence="1">Cell membrane</location>
        <topology evidence="1">Multi-pass membrane protein</topology>
    </subcellularLocation>
</comment>
<keyword evidence="5 7" id="KW-1133">Transmembrane helix</keyword>
<evidence type="ECO:0000256" key="5">
    <source>
        <dbReference type="ARBA" id="ARBA00022989"/>
    </source>
</evidence>
<evidence type="ECO:0000256" key="2">
    <source>
        <dbReference type="ARBA" id="ARBA00022448"/>
    </source>
</evidence>
<dbReference type="PANTHER" id="PTHR23517">
    <property type="entry name" value="RESISTANCE PROTEIN MDTM, PUTATIVE-RELATED-RELATED"/>
    <property type="match status" value="1"/>
</dbReference>
<gene>
    <name evidence="9" type="ORF">FE785_06190</name>
</gene>
<sequence length="421" mass="46399">MSLTSNIEHGIHVNLQQIIQQLIQVFLVGLTIGMTRTVLPGLAESEFGLAAQAFMSLALFVLIFGLVKAIMNLLAGHLSDRFGRRRLLIAGWLLAIPVPLLIFYAQSWAWILWAMVFLGLNQGLCWSMSLNSKLDLAKASQKGLINGFNEFSGYAAVGIAGWITAYLAEQYGAREALLGFGLVVIGLGLFLALWKVIDTHPWSKLHQEVHREALAAKGETVSNEPVSLKSMMIYATFKQKELMALNQAGLVEKFIDALVWVFMPVFLMSQAQTLIQASAIIAIYGVVWGASQLITGPLSDKWGRRGLIVGGFWLCGISSLLFVWVESVWAWSLLAAVMGFGMAMLYPTLGAAVADVSEPKWRASILGIYRFWRDFGYAAGALLMGVLAFYTESVVWPFYFVGVMMLLSGLWVQLALKPYKA</sequence>
<feature type="transmembrane region" description="Helical" evidence="7">
    <location>
        <begin position="87"/>
        <end position="104"/>
    </location>
</feature>
<evidence type="ECO:0000256" key="6">
    <source>
        <dbReference type="ARBA" id="ARBA00023136"/>
    </source>
</evidence>
<dbReference type="PROSITE" id="PS00216">
    <property type="entry name" value="SUGAR_TRANSPORT_1"/>
    <property type="match status" value="1"/>
</dbReference>
<feature type="transmembrane region" description="Helical" evidence="7">
    <location>
        <begin position="49"/>
        <end position="75"/>
    </location>
</feature>
<dbReference type="RefSeq" id="WP_138564923.1">
    <property type="nucleotide sequence ID" value="NZ_CP040602.1"/>
</dbReference>
<keyword evidence="2" id="KW-0813">Transport</keyword>
<evidence type="ECO:0000256" key="1">
    <source>
        <dbReference type="ARBA" id="ARBA00004651"/>
    </source>
</evidence>
<evidence type="ECO:0000256" key="7">
    <source>
        <dbReference type="SAM" id="Phobius"/>
    </source>
</evidence>
<dbReference type="PROSITE" id="PS50850">
    <property type="entry name" value="MFS"/>
    <property type="match status" value="1"/>
</dbReference>
<dbReference type="InterPro" id="IPR020846">
    <property type="entry name" value="MFS_dom"/>
</dbReference>
<feature type="transmembrane region" description="Helical" evidence="7">
    <location>
        <begin position="397"/>
        <end position="416"/>
    </location>
</feature>
<dbReference type="InterPro" id="IPR036259">
    <property type="entry name" value="MFS_trans_sf"/>
</dbReference>
<feature type="domain" description="Major facilitator superfamily (MFS) profile" evidence="8">
    <location>
        <begin position="17"/>
        <end position="420"/>
    </location>
</feature>
<keyword evidence="6 7" id="KW-0472">Membrane</keyword>
<evidence type="ECO:0000256" key="4">
    <source>
        <dbReference type="ARBA" id="ARBA00022692"/>
    </source>
</evidence>
<evidence type="ECO:0000259" key="8">
    <source>
        <dbReference type="PROSITE" id="PS50850"/>
    </source>
</evidence>
<feature type="transmembrane region" description="Helical" evidence="7">
    <location>
        <begin position="110"/>
        <end position="130"/>
    </location>
</feature>
<organism evidence="9 10">
    <name type="scientific">Thiomicrorhabdus sediminis</name>
    <dbReference type="NCBI Taxonomy" id="2580412"/>
    <lineage>
        <taxon>Bacteria</taxon>
        <taxon>Pseudomonadati</taxon>
        <taxon>Pseudomonadota</taxon>
        <taxon>Gammaproteobacteria</taxon>
        <taxon>Thiotrichales</taxon>
        <taxon>Piscirickettsiaceae</taxon>
        <taxon>Thiomicrorhabdus</taxon>
    </lineage>
</organism>
<dbReference type="KEGG" id="thig:FE785_06190"/>
<name>A0A4P9K5V4_9GAMM</name>
<dbReference type="Pfam" id="PF07690">
    <property type="entry name" value="MFS_1"/>
    <property type="match status" value="2"/>
</dbReference>
<dbReference type="EMBL" id="CP040602">
    <property type="protein sequence ID" value="QCU90248.1"/>
    <property type="molecule type" value="Genomic_DNA"/>
</dbReference>
<protein>
    <submittedName>
        <fullName evidence="9">MFS transporter</fullName>
    </submittedName>
</protein>
<accession>A0A4P9K5V4</accession>
<dbReference type="SUPFAM" id="SSF103473">
    <property type="entry name" value="MFS general substrate transporter"/>
    <property type="match status" value="1"/>
</dbReference>
<evidence type="ECO:0000256" key="3">
    <source>
        <dbReference type="ARBA" id="ARBA00022475"/>
    </source>
</evidence>
<feature type="transmembrane region" description="Helical" evidence="7">
    <location>
        <begin position="331"/>
        <end position="354"/>
    </location>
</feature>
<dbReference type="GO" id="GO:0022857">
    <property type="term" value="F:transmembrane transporter activity"/>
    <property type="evidence" value="ECO:0007669"/>
    <property type="project" value="InterPro"/>
</dbReference>
<keyword evidence="3" id="KW-1003">Cell membrane</keyword>
<keyword evidence="4 7" id="KW-0812">Transmembrane</keyword>
<reference evidence="9 10" key="1">
    <citation type="submission" date="2019-05" db="EMBL/GenBank/DDBJ databases">
        <title>Thiomicrorhabdus sediminis sp. nov, a novel sulfur-oxidizing bacterium isolated from coastal sediment.</title>
        <authorList>
            <person name="Liu X."/>
        </authorList>
    </citation>
    <scope>NUCLEOTIDE SEQUENCE [LARGE SCALE GENOMIC DNA]</scope>
    <source>
        <strain evidence="9 10">G1</strain>
    </source>
</reference>
<evidence type="ECO:0000313" key="9">
    <source>
        <dbReference type="EMBL" id="QCU90248.1"/>
    </source>
</evidence>
<evidence type="ECO:0000313" key="10">
    <source>
        <dbReference type="Proteomes" id="UP000304864"/>
    </source>
</evidence>
<dbReference type="GO" id="GO:0005886">
    <property type="term" value="C:plasma membrane"/>
    <property type="evidence" value="ECO:0007669"/>
    <property type="project" value="UniProtKB-SubCell"/>
</dbReference>
<feature type="transmembrane region" description="Helical" evidence="7">
    <location>
        <begin position="177"/>
        <end position="197"/>
    </location>
</feature>
<dbReference type="AlphaFoldDB" id="A0A4P9K5V4"/>
<dbReference type="PANTHER" id="PTHR23517:SF3">
    <property type="entry name" value="INTEGRAL MEMBRANE TRANSPORT PROTEIN"/>
    <property type="match status" value="1"/>
</dbReference>
<dbReference type="InterPro" id="IPR005829">
    <property type="entry name" value="Sugar_transporter_CS"/>
</dbReference>
<dbReference type="InterPro" id="IPR011701">
    <property type="entry name" value="MFS"/>
</dbReference>
<feature type="transmembrane region" description="Helical" evidence="7">
    <location>
        <begin position="274"/>
        <end position="294"/>
    </location>
</feature>
<feature type="transmembrane region" description="Helical" evidence="7">
    <location>
        <begin position="21"/>
        <end position="43"/>
    </location>
</feature>
<dbReference type="OrthoDB" id="9810492at2"/>
<dbReference type="Proteomes" id="UP000304864">
    <property type="component" value="Chromosome"/>
</dbReference>